<dbReference type="RefSeq" id="XP_003019105.1">
    <property type="nucleotide sequence ID" value="XM_003019059.1"/>
</dbReference>
<reference evidence="2" key="1">
    <citation type="journal article" date="2011" name="Genome Biol.">
        <title>Comparative and functional genomics provide insights into the pathogenicity of dermatophytic fungi.</title>
        <authorList>
            <person name="Burmester A."/>
            <person name="Shelest E."/>
            <person name="Gloeckner G."/>
            <person name="Heddergott C."/>
            <person name="Schindler S."/>
            <person name="Staib P."/>
            <person name="Heidel A."/>
            <person name="Felder M."/>
            <person name="Petzold A."/>
            <person name="Szafranski K."/>
            <person name="Feuermann M."/>
            <person name="Pedruzzi I."/>
            <person name="Priebe S."/>
            <person name="Groth M."/>
            <person name="Winkler R."/>
            <person name="Li W."/>
            <person name="Kniemeyer O."/>
            <person name="Schroeckh V."/>
            <person name="Hertweck C."/>
            <person name="Hube B."/>
            <person name="White T.C."/>
            <person name="Platzer M."/>
            <person name="Guthke R."/>
            <person name="Heitman J."/>
            <person name="Woestemeyer J."/>
            <person name="Zipfel P.F."/>
            <person name="Monod M."/>
            <person name="Brakhage A.A."/>
        </authorList>
    </citation>
    <scope>NUCLEOTIDE SEQUENCE [LARGE SCALE GENOMIC DNA]</scope>
    <source>
        <strain evidence="2">HKI 0517</strain>
    </source>
</reference>
<dbReference type="HOGENOM" id="CLU_1866587_0_0_1"/>
<organism evidence="1 2">
    <name type="scientific">Trichophyton verrucosum (strain HKI 0517)</name>
    <dbReference type="NCBI Taxonomy" id="663202"/>
    <lineage>
        <taxon>Eukaryota</taxon>
        <taxon>Fungi</taxon>
        <taxon>Dikarya</taxon>
        <taxon>Ascomycota</taxon>
        <taxon>Pezizomycotina</taxon>
        <taxon>Eurotiomycetes</taxon>
        <taxon>Eurotiomycetidae</taxon>
        <taxon>Onygenales</taxon>
        <taxon>Arthrodermataceae</taxon>
        <taxon>Trichophyton</taxon>
    </lineage>
</organism>
<sequence length="137" mass="15000">MRIPSMDDDGWSAVLRMECKKTPFVQPGFLMAEERLHFCSSASQNLSAGRFLFSSPPPVISAAFEKGERGQITSWRLASAKKQSELLRTSVLIKHHQTGTLAGGGNRYLACTGPSVRTFTVACNYQNVCVRAEMADG</sequence>
<dbReference type="KEGG" id="tve:TRV_06884"/>
<proteinExistence type="predicted"/>
<keyword evidence="2" id="KW-1185">Reference proteome</keyword>
<comment type="caution">
    <text evidence="1">The sequence shown here is derived from an EMBL/GenBank/DDBJ whole genome shotgun (WGS) entry which is preliminary data.</text>
</comment>
<accession>D4DI76</accession>
<dbReference type="AlphaFoldDB" id="D4DI76"/>
<dbReference type="Proteomes" id="UP000008383">
    <property type="component" value="Unassembled WGS sequence"/>
</dbReference>
<gene>
    <name evidence="1" type="ORF">TRV_06884</name>
</gene>
<evidence type="ECO:0000313" key="2">
    <source>
        <dbReference type="Proteomes" id="UP000008383"/>
    </source>
</evidence>
<dbReference type="EMBL" id="ACYE01000398">
    <property type="protein sequence ID" value="EFE38460.1"/>
    <property type="molecule type" value="Genomic_DNA"/>
</dbReference>
<evidence type="ECO:0000313" key="1">
    <source>
        <dbReference type="EMBL" id="EFE38460.1"/>
    </source>
</evidence>
<dbReference type="GeneID" id="9582591"/>
<name>D4DI76_TRIVH</name>
<protein>
    <submittedName>
        <fullName evidence="1">Uncharacterized protein</fullName>
    </submittedName>
</protein>